<dbReference type="Proteomes" id="UP000179860">
    <property type="component" value="Chromosome 2"/>
</dbReference>
<evidence type="ECO:0000313" key="1">
    <source>
        <dbReference type="EMBL" id="QXE07270.1"/>
    </source>
</evidence>
<reference evidence="1" key="1">
    <citation type="submission" date="2016-09" db="EMBL/GenBank/DDBJ databases">
        <title>The Complete Genome of Burkholderia sprentiae wsm5005.</title>
        <authorList>
            <person name="De Meyer S."/>
            <person name="Wang P."/>
            <person name="Terpolilli J."/>
        </authorList>
    </citation>
    <scope>NUCLEOTIDE SEQUENCE [LARGE SCALE GENOMIC DNA]</scope>
    <source>
        <strain evidence="1">WSM5005</strain>
    </source>
</reference>
<dbReference type="EMBL" id="CP017562">
    <property type="protein sequence ID" value="QXE07270.1"/>
    <property type="molecule type" value="Genomic_DNA"/>
</dbReference>
<sequence length="67" mass="7410">MDARFAMTIWNDSERRPQTERKAGLTLAAQQFGQCDELAATAAAELTVADRRRIGFQLTHVCGLAET</sequence>
<dbReference type="AlphaFoldDB" id="A0A8F4KID1"/>
<accession>A0A8F4KID1</accession>
<keyword evidence="2" id="KW-1185">Reference proteome</keyword>
<gene>
    <name evidence="1" type="ORF">BJG93_36295</name>
</gene>
<organism evidence="1 2">
    <name type="scientific">Paraburkholderia sprentiae WSM5005</name>
    <dbReference type="NCBI Taxonomy" id="754502"/>
    <lineage>
        <taxon>Bacteria</taxon>
        <taxon>Pseudomonadati</taxon>
        <taxon>Pseudomonadota</taxon>
        <taxon>Betaproteobacteria</taxon>
        <taxon>Burkholderiales</taxon>
        <taxon>Burkholderiaceae</taxon>
        <taxon>Paraburkholderia</taxon>
    </lineage>
</organism>
<protein>
    <submittedName>
        <fullName evidence="1">Uncharacterized protein</fullName>
    </submittedName>
</protein>
<dbReference type="RefSeq" id="WP_154671734.1">
    <property type="nucleotide sequence ID" value="NZ_CP017562.2"/>
</dbReference>
<name>A0A8F4KID1_9BURK</name>
<evidence type="ECO:0000313" key="2">
    <source>
        <dbReference type="Proteomes" id="UP000179860"/>
    </source>
</evidence>
<proteinExistence type="predicted"/>
<dbReference type="KEGG" id="pspw:BJG93_36295"/>